<dbReference type="GO" id="GO:0004673">
    <property type="term" value="F:protein histidine kinase activity"/>
    <property type="evidence" value="ECO:0007669"/>
    <property type="project" value="UniProtKB-EC"/>
</dbReference>
<evidence type="ECO:0000256" key="7">
    <source>
        <dbReference type="ARBA" id="ARBA00022777"/>
    </source>
</evidence>
<gene>
    <name evidence="14" type="ORF">JOE57_001677</name>
</gene>
<dbReference type="Proteomes" id="UP000704762">
    <property type="component" value="Unassembled WGS sequence"/>
</dbReference>
<comment type="caution">
    <text evidence="14">The sequence shown here is derived from an EMBL/GenBank/DDBJ whole genome shotgun (WGS) entry which is preliminary data.</text>
</comment>
<evidence type="ECO:0000256" key="2">
    <source>
        <dbReference type="ARBA" id="ARBA00004236"/>
    </source>
</evidence>
<dbReference type="SUPFAM" id="SSF55874">
    <property type="entry name" value="ATPase domain of HSP90 chaperone/DNA topoisomerase II/histidine kinase"/>
    <property type="match status" value="1"/>
</dbReference>
<dbReference type="SMART" id="SM00304">
    <property type="entry name" value="HAMP"/>
    <property type="match status" value="1"/>
</dbReference>
<dbReference type="SMART" id="SM00387">
    <property type="entry name" value="HATPase_c"/>
    <property type="match status" value="1"/>
</dbReference>
<keyword evidence="10 11" id="KW-0472">Membrane</keyword>
<dbReference type="InterPro" id="IPR036890">
    <property type="entry name" value="HATPase_C_sf"/>
</dbReference>
<name>A0ABS2RID4_9ACTN</name>
<dbReference type="PROSITE" id="PS50109">
    <property type="entry name" value="HIS_KIN"/>
    <property type="match status" value="1"/>
</dbReference>
<keyword evidence="4" id="KW-0597">Phosphoprotein</keyword>
<dbReference type="SUPFAM" id="SSF47384">
    <property type="entry name" value="Homodimeric domain of signal transducing histidine kinase"/>
    <property type="match status" value="1"/>
</dbReference>
<feature type="transmembrane region" description="Helical" evidence="11">
    <location>
        <begin position="176"/>
        <end position="199"/>
    </location>
</feature>
<dbReference type="Pfam" id="PF02518">
    <property type="entry name" value="HATPase_c"/>
    <property type="match status" value="1"/>
</dbReference>
<dbReference type="Gene3D" id="6.10.340.10">
    <property type="match status" value="1"/>
</dbReference>
<dbReference type="PANTHER" id="PTHR45436">
    <property type="entry name" value="SENSOR HISTIDINE KINASE YKOH"/>
    <property type="match status" value="1"/>
</dbReference>
<keyword evidence="6 11" id="KW-0812">Transmembrane</keyword>
<dbReference type="InterPro" id="IPR003661">
    <property type="entry name" value="HisK_dim/P_dom"/>
</dbReference>
<dbReference type="PRINTS" id="PR00344">
    <property type="entry name" value="BCTRLSENSOR"/>
</dbReference>
<keyword evidence="9" id="KW-0902">Two-component regulatory system</keyword>
<proteinExistence type="predicted"/>
<reference evidence="14 15" key="1">
    <citation type="submission" date="2021-01" db="EMBL/GenBank/DDBJ databases">
        <title>Sequencing the genomes of 1000 actinobacteria strains.</title>
        <authorList>
            <person name="Klenk H.-P."/>
        </authorList>
    </citation>
    <scope>NUCLEOTIDE SEQUENCE [LARGE SCALE GENOMIC DNA]</scope>
    <source>
        <strain evidence="14 15">DSM 18662</strain>
    </source>
</reference>
<keyword evidence="15" id="KW-1185">Reference proteome</keyword>
<evidence type="ECO:0000256" key="10">
    <source>
        <dbReference type="ARBA" id="ARBA00023136"/>
    </source>
</evidence>
<dbReference type="CDD" id="cd00082">
    <property type="entry name" value="HisKA"/>
    <property type="match status" value="1"/>
</dbReference>
<dbReference type="InterPro" id="IPR005467">
    <property type="entry name" value="His_kinase_dom"/>
</dbReference>
<comment type="catalytic activity">
    <reaction evidence="1">
        <text>ATP + protein L-histidine = ADP + protein N-phospho-L-histidine.</text>
        <dbReference type="EC" id="2.7.13.3"/>
    </reaction>
</comment>
<dbReference type="InterPro" id="IPR003660">
    <property type="entry name" value="HAMP_dom"/>
</dbReference>
<dbReference type="EC" id="2.7.13.3" evidence="3"/>
<evidence type="ECO:0000256" key="6">
    <source>
        <dbReference type="ARBA" id="ARBA00022692"/>
    </source>
</evidence>
<protein>
    <recommendedName>
        <fullName evidence="3">histidine kinase</fullName>
        <ecNumber evidence="3">2.7.13.3</ecNumber>
    </recommendedName>
</protein>
<evidence type="ECO:0000259" key="12">
    <source>
        <dbReference type="PROSITE" id="PS50109"/>
    </source>
</evidence>
<dbReference type="InterPro" id="IPR036097">
    <property type="entry name" value="HisK_dim/P_sf"/>
</dbReference>
<dbReference type="CDD" id="cd00075">
    <property type="entry name" value="HATPase"/>
    <property type="match status" value="1"/>
</dbReference>
<evidence type="ECO:0000256" key="9">
    <source>
        <dbReference type="ARBA" id="ARBA00023012"/>
    </source>
</evidence>
<comment type="subcellular location">
    <subcellularLocation>
        <location evidence="2">Cell membrane</location>
    </subcellularLocation>
</comment>
<dbReference type="SUPFAM" id="SSF158472">
    <property type="entry name" value="HAMP domain-like"/>
    <property type="match status" value="1"/>
</dbReference>
<dbReference type="PROSITE" id="PS50885">
    <property type="entry name" value="HAMP"/>
    <property type="match status" value="1"/>
</dbReference>
<feature type="transmembrane region" description="Helical" evidence="11">
    <location>
        <begin position="29"/>
        <end position="52"/>
    </location>
</feature>
<feature type="domain" description="HAMP" evidence="13">
    <location>
        <begin position="200"/>
        <end position="252"/>
    </location>
</feature>
<dbReference type="InterPro" id="IPR003594">
    <property type="entry name" value="HATPase_dom"/>
</dbReference>
<evidence type="ECO:0000313" key="15">
    <source>
        <dbReference type="Proteomes" id="UP000704762"/>
    </source>
</evidence>
<evidence type="ECO:0000313" key="14">
    <source>
        <dbReference type="EMBL" id="MBM7798756.1"/>
    </source>
</evidence>
<dbReference type="Pfam" id="PF00512">
    <property type="entry name" value="HisKA"/>
    <property type="match status" value="1"/>
</dbReference>
<keyword evidence="5 14" id="KW-0808">Transferase</keyword>
<dbReference type="Gene3D" id="3.30.565.10">
    <property type="entry name" value="Histidine kinase-like ATPase, C-terminal domain"/>
    <property type="match status" value="1"/>
</dbReference>
<dbReference type="PANTHER" id="PTHR45436:SF5">
    <property type="entry name" value="SENSOR HISTIDINE KINASE TRCS"/>
    <property type="match status" value="1"/>
</dbReference>
<sequence length="482" mass="51618">MSWRLLALPGTLVARLTRLFHSPPLHRRVAFLTGIAVALAVAATGVAAYVTLRVSLFNALDTELIDTASSVAFPVAQDIRNIGGLTGQALRAGNVSVAVIRSDGAVYYVPDERVHLVLGAEELSIARLQQGASARTGRTGDGQEYRIVAVPITELGNYALVLGRPLQPTKDILSSLWVVLIIFGVSGVVVAAAAGATVARSSLRPVRTLTRAVEHVTETDDLAPIAVTGDDELSRLAEAFNLMLRSLASSRERQRQLIADAGHELRTPLTSLRTNIELLVADADSGMLKAVDRAEILRDVSAQLVEFTTLIGDLVQLARDDSVAPSPEPIDLRTVVTAALDRVRRRGPGLRFDVELNPLYVIGEADTLERAITNLLDNAVKWSPPGGTIRVQLDGDRLRVADQGPGIDDADLPYVFDRFFRSEKARNTPGTGLGLSIVAQTIARHGGWVKAGHSAQGGAEFTIRLPGSTTFEGLTDHEPSLD</sequence>
<organism evidence="14 15">
    <name type="scientific">Microlunatus panaciterrae</name>
    <dbReference type="NCBI Taxonomy" id="400768"/>
    <lineage>
        <taxon>Bacteria</taxon>
        <taxon>Bacillati</taxon>
        <taxon>Actinomycetota</taxon>
        <taxon>Actinomycetes</taxon>
        <taxon>Propionibacteriales</taxon>
        <taxon>Propionibacteriaceae</taxon>
        <taxon>Microlunatus</taxon>
    </lineage>
</organism>
<keyword evidence="7 14" id="KW-0418">Kinase</keyword>
<dbReference type="EMBL" id="JAFBCF010000001">
    <property type="protein sequence ID" value="MBM7798756.1"/>
    <property type="molecule type" value="Genomic_DNA"/>
</dbReference>
<evidence type="ECO:0000256" key="8">
    <source>
        <dbReference type="ARBA" id="ARBA00022989"/>
    </source>
</evidence>
<keyword evidence="8 11" id="KW-1133">Transmembrane helix</keyword>
<evidence type="ECO:0000256" key="1">
    <source>
        <dbReference type="ARBA" id="ARBA00000085"/>
    </source>
</evidence>
<dbReference type="InterPro" id="IPR004358">
    <property type="entry name" value="Sig_transdc_His_kin-like_C"/>
</dbReference>
<evidence type="ECO:0000256" key="3">
    <source>
        <dbReference type="ARBA" id="ARBA00012438"/>
    </source>
</evidence>
<evidence type="ECO:0000256" key="11">
    <source>
        <dbReference type="SAM" id="Phobius"/>
    </source>
</evidence>
<evidence type="ECO:0000259" key="13">
    <source>
        <dbReference type="PROSITE" id="PS50885"/>
    </source>
</evidence>
<evidence type="ECO:0000256" key="4">
    <source>
        <dbReference type="ARBA" id="ARBA00022553"/>
    </source>
</evidence>
<feature type="domain" description="Histidine kinase" evidence="12">
    <location>
        <begin position="260"/>
        <end position="469"/>
    </location>
</feature>
<dbReference type="SMART" id="SM00388">
    <property type="entry name" value="HisKA"/>
    <property type="match status" value="1"/>
</dbReference>
<dbReference type="Gene3D" id="1.10.287.130">
    <property type="match status" value="1"/>
</dbReference>
<accession>A0ABS2RID4</accession>
<evidence type="ECO:0000256" key="5">
    <source>
        <dbReference type="ARBA" id="ARBA00022679"/>
    </source>
</evidence>
<dbReference type="CDD" id="cd06225">
    <property type="entry name" value="HAMP"/>
    <property type="match status" value="1"/>
</dbReference>
<dbReference type="Pfam" id="PF00672">
    <property type="entry name" value="HAMP"/>
    <property type="match status" value="1"/>
</dbReference>
<dbReference type="InterPro" id="IPR050428">
    <property type="entry name" value="TCS_sensor_his_kinase"/>
</dbReference>